<sequence>MQSTHLREHNLSVVMRAVATATDPVSRATLARSTQLTKPTVSKLVEELISAGLVEEHAPVSQGSGRPMVPLQPAKGTVLGIGLEIAAEHISCLGIDLAGRQLSTHTEYLRVTAGNVEETAQACARLVAQVRSETPGATLVGVCAAVPGRMSPDGQSVLAAPNLDWTEVPLGRELARTPQLADVPVQVQNDIRLSVLTEIARRPEDSFMYVRGSTGVGGAIVLDGTVLEGVHGWAGEFGHTVVEPGGALCRCGRRGCLEAYISYHALRERAGLRTDVLIDELVEELSRSTDRAKVIGTIGRSLGLAVANALNVLDLSTVVLSGYLGPIAGEIAPFIRETVDRHALAAEVDEVVIERSDDLAAPALWGAARAAIWPILDSPGAWIARTAATVD</sequence>
<protein>
    <submittedName>
        <fullName evidence="3">NBD/HSP70 family sugar kinase</fullName>
    </submittedName>
</protein>
<dbReference type="InterPro" id="IPR005471">
    <property type="entry name" value="Tscrpt_reg_IclR_N"/>
</dbReference>
<dbReference type="SUPFAM" id="SSF46785">
    <property type="entry name" value="Winged helix' DNA-binding domain"/>
    <property type="match status" value="1"/>
</dbReference>
<keyword evidence="3" id="KW-0418">Kinase</keyword>
<dbReference type="PANTHER" id="PTHR18964">
    <property type="entry name" value="ROK (REPRESSOR, ORF, KINASE) FAMILY"/>
    <property type="match status" value="1"/>
</dbReference>
<name>A0ABS4WXR2_9MICO</name>
<dbReference type="Pfam" id="PF09339">
    <property type="entry name" value="HTH_IclR"/>
    <property type="match status" value="1"/>
</dbReference>
<evidence type="ECO:0000313" key="4">
    <source>
        <dbReference type="Proteomes" id="UP001519290"/>
    </source>
</evidence>
<keyword evidence="4" id="KW-1185">Reference proteome</keyword>
<dbReference type="InterPro" id="IPR043129">
    <property type="entry name" value="ATPase_NBD"/>
</dbReference>
<comment type="caution">
    <text evidence="3">The sequence shown here is derived from an EMBL/GenBank/DDBJ whole genome shotgun (WGS) entry which is preliminary data.</text>
</comment>
<proteinExistence type="inferred from homology"/>
<evidence type="ECO:0000313" key="3">
    <source>
        <dbReference type="EMBL" id="MBP2380989.1"/>
    </source>
</evidence>
<keyword evidence="3" id="KW-0808">Transferase</keyword>
<dbReference type="EMBL" id="JAGIOD010000001">
    <property type="protein sequence ID" value="MBP2380989.1"/>
    <property type="molecule type" value="Genomic_DNA"/>
</dbReference>
<dbReference type="InterPro" id="IPR000600">
    <property type="entry name" value="ROK"/>
</dbReference>
<feature type="domain" description="HTH iclR-type" evidence="2">
    <location>
        <begin position="14"/>
        <end position="56"/>
    </location>
</feature>
<dbReference type="Proteomes" id="UP001519290">
    <property type="component" value="Unassembled WGS sequence"/>
</dbReference>
<dbReference type="InterPro" id="IPR036390">
    <property type="entry name" value="WH_DNA-bd_sf"/>
</dbReference>
<dbReference type="PANTHER" id="PTHR18964:SF149">
    <property type="entry name" value="BIFUNCTIONAL UDP-N-ACETYLGLUCOSAMINE 2-EPIMERASE_N-ACETYLMANNOSAMINE KINASE"/>
    <property type="match status" value="1"/>
</dbReference>
<comment type="similarity">
    <text evidence="1">Belongs to the ROK (NagC/XylR) family.</text>
</comment>
<dbReference type="RefSeq" id="WP_209899790.1">
    <property type="nucleotide sequence ID" value="NZ_BAAAJW010000004.1"/>
</dbReference>
<evidence type="ECO:0000259" key="2">
    <source>
        <dbReference type="Pfam" id="PF09339"/>
    </source>
</evidence>
<dbReference type="InterPro" id="IPR036388">
    <property type="entry name" value="WH-like_DNA-bd_sf"/>
</dbReference>
<evidence type="ECO:0000256" key="1">
    <source>
        <dbReference type="ARBA" id="ARBA00006479"/>
    </source>
</evidence>
<dbReference type="Pfam" id="PF00480">
    <property type="entry name" value="ROK"/>
    <property type="match status" value="1"/>
</dbReference>
<gene>
    <name evidence="3" type="ORF">JOF43_000946</name>
</gene>
<dbReference type="GO" id="GO:0016301">
    <property type="term" value="F:kinase activity"/>
    <property type="evidence" value="ECO:0007669"/>
    <property type="project" value="UniProtKB-KW"/>
</dbReference>
<dbReference type="Gene3D" id="1.10.10.10">
    <property type="entry name" value="Winged helix-like DNA-binding domain superfamily/Winged helix DNA-binding domain"/>
    <property type="match status" value="1"/>
</dbReference>
<dbReference type="Gene3D" id="3.30.420.40">
    <property type="match status" value="2"/>
</dbReference>
<dbReference type="SUPFAM" id="SSF53067">
    <property type="entry name" value="Actin-like ATPase domain"/>
    <property type="match status" value="2"/>
</dbReference>
<organism evidence="3 4">
    <name type="scientific">Brachybacterium sacelli</name>
    <dbReference type="NCBI Taxonomy" id="173364"/>
    <lineage>
        <taxon>Bacteria</taxon>
        <taxon>Bacillati</taxon>
        <taxon>Actinomycetota</taxon>
        <taxon>Actinomycetes</taxon>
        <taxon>Micrococcales</taxon>
        <taxon>Dermabacteraceae</taxon>
        <taxon>Brachybacterium</taxon>
    </lineage>
</organism>
<accession>A0ABS4WXR2</accession>
<reference evidence="3 4" key="1">
    <citation type="submission" date="2021-03" db="EMBL/GenBank/DDBJ databases">
        <title>Sequencing the genomes of 1000 actinobacteria strains.</title>
        <authorList>
            <person name="Klenk H.-P."/>
        </authorList>
    </citation>
    <scope>NUCLEOTIDE SEQUENCE [LARGE SCALE GENOMIC DNA]</scope>
    <source>
        <strain evidence="3 4">DSM 14566</strain>
    </source>
</reference>